<sequence>MSFKLHSFDQADRYRNYADWPEDYVTALNELADQSPWRNHFHIEPKTGLINDPNGFSYINGEWQVFYQYYPFGPVHGLKSWYRLTSKDLIHWEEKGLALLPDNALDAHGAYSGSATADGDKLRLFYTGNVRDENWVRHPKQNTVTLDPETGALGQKELIIDEIDQATDHFRDPMYFTAHGKSWLVIGGQRKADERGTLYLYQAAPSNLNQWTYHSELAIPQADSAYMFECPNINQVDGKVFVTFCPQGIDQDQLTYQNIYPNAYLVADAFTAEGKLENPGQLHNLDYGFDVYASQLINAPDGRVLGVSWLGLPEIDYPTDQYGYQGALSLVKEFRIQDGHLYQYPVEETLALRQAPQALFDHIEMDQNNYEYAFEVAANKQATIQLYADADKKHFVTLSIDTIDGKIKLDRSEMGTIFAEDFGTSRTLDLAGQEKVTVNVFADTSVLEIFVNDGAYVMSSRIFTPSNQHTHIFAEGTDNNLVYFLHK</sequence>
<dbReference type="Gene3D" id="2.60.120.560">
    <property type="entry name" value="Exo-inulinase, domain 1"/>
    <property type="match status" value="1"/>
</dbReference>
<dbReference type="EMBL" id="NBTM02000001">
    <property type="protein sequence ID" value="PNL90903.1"/>
    <property type="molecule type" value="Genomic_DNA"/>
</dbReference>
<dbReference type="PROSITE" id="PS00609">
    <property type="entry name" value="GLYCOSYL_HYDROL_F32"/>
    <property type="match status" value="1"/>
</dbReference>
<dbReference type="RefSeq" id="WP_083067677.1">
    <property type="nucleotide sequence ID" value="NZ_NBTM02000001.1"/>
</dbReference>
<dbReference type="InterPro" id="IPR013148">
    <property type="entry name" value="Glyco_hydro_32_N"/>
</dbReference>
<comment type="function">
    <text evidence="9">Enables the bacterium to metabolize sucrose as a sole carbon source.</text>
</comment>
<dbReference type="InterPro" id="IPR051214">
    <property type="entry name" value="GH32_Enzymes"/>
</dbReference>
<dbReference type="GO" id="GO:0004564">
    <property type="term" value="F:beta-fructofuranosidase activity"/>
    <property type="evidence" value="ECO:0007669"/>
    <property type="project" value="UniProtKB-EC"/>
</dbReference>
<dbReference type="PANTHER" id="PTHR43101:SF1">
    <property type="entry name" value="BETA-FRUCTOSIDASE"/>
    <property type="match status" value="1"/>
</dbReference>
<keyword evidence="5 8" id="KW-0378">Hydrolase</keyword>
<dbReference type="InterPro" id="IPR013320">
    <property type="entry name" value="ConA-like_dom_sf"/>
</dbReference>
<organism evidence="12 13">
    <name type="scientific">Aerococcus viridans</name>
    <dbReference type="NCBI Taxonomy" id="1377"/>
    <lineage>
        <taxon>Bacteria</taxon>
        <taxon>Bacillati</taxon>
        <taxon>Bacillota</taxon>
        <taxon>Bacilli</taxon>
        <taxon>Lactobacillales</taxon>
        <taxon>Aerococcaceae</taxon>
        <taxon>Aerococcus</taxon>
    </lineage>
</organism>
<dbReference type="AlphaFoldDB" id="A0A2J9PKM0"/>
<evidence type="ECO:0000259" key="10">
    <source>
        <dbReference type="Pfam" id="PF00251"/>
    </source>
</evidence>
<dbReference type="Gene3D" id="2.115.10.20">
    <property type="entry name" value="Glycosyl hydrolase domain, family 43"/>
    <property type="match status" value="1"/>
</dbReference>
<evidence type="ECO:0000313" key="12">
    <source>
        <dbReference type="EMBL" id="PNL90903.1"/>
    </source>
</evidence>
<evidence type="ECO:0000313" key="13">
    <source>
        <dbReference type="Proteomes" id="UP000192813"/>
    </source>
</evidence>
<dbReference type="SUPFAM" id="SSF75005">
    <property type="entry name" value="Arabinanase/levansucrase/invertase"/>
    <property type="match status" value="1"/>
</dbReference>
<evidence type="ECO:0000256" key="5">
    <source>
        <dbReference type="ARBA" id="ARBA00022801"/>
    </source>
</evidence>
<comment type="caution">
    <text evidence="12">The sequence shown here is derived from an EMBL/GenBank/DDBJ whole genome shotgun (WGS) entry which is preliminary data.</text>
</comment>
<evidence type="ECO:0000256" key="2">
    <source>
        <dbReference type="ARBA" id="ARBA00009902"/>
    </source>
</evidence>
<keyword evidence="9" id="KW-0963">Cytoplasm</keyword>
<dbReference type="Pfam" id="PF00251">
    <property type="entry name" value="Glyco_hydro_32N"/>
    <property type="match status" value="1"/>
</dbReference>
<protein>
    <recommendedName>
        <fullName evidence="4 8">Sucrose-6-phosphate hydrolase</fullName>
        <ecNumber evidence="3 8">3.2.1.26</ecNumber>
    </recommendedName>
    <alternativeName>
        <fullName evidence="7 9">Invertase</fullName>
    </alternativeName>
</protein>
<evidence type="ECO:0000256" key="6">
    <source>
        <dbReference type="ARBA" id="ARBA00023295"/>
    </source>
</evidence>
<dbReference type="Proteomes" id="UP000192813">
    <property type="component" value="Unassembled WGS sequence"/>
</dbReference>
<gene>
    <name evidence="12" type="ORF">A6J77_001035</name>
</gene>
<evidence type="ECO:0000256" key="7">
    <source>
        <dbReference type="ARBA" id="ARBA00033367"/>
    </source>
</evidence>
<keyword evidence="9" id="KW-0119">Carbohydrate metabolism</keyword>
<evidence type="ECO:0000259" key="11">
    <source>
        <dbReference type="Pfam" id="PF08244"/>
    </source>
</evidence>
<dbReference type="SUPFAM" id="SSF49899">
    <property type="entry name" value="Concanavalin A-like lectins/glucanases"/>
    <property type="match status" value="1"/>
</dbReference>
<name>A0A2J9PKM0_9LACT</name>
<comment type="subcellular location">
    <subcellularLocation>
        <location evidence="9">Cytoplasm</location>
    </subcellularLocation>
</comment>
<dbReference type="InterPro" id="IPR018053">
    <property type="entry name" value="Glyco_hydro_32_AS"/>
</dbReference>
<dbReference type="PANTHER" id="PTHR43101">
    <property type="entry name" value="BETA-FRUCTOSIDASE"/>
    <property type="match status" value="1"/>
</dbReference>
<evidence type="ECO:0000256" key="1">
    <source>
        <dbReference type="ARBA" id="ARBA00004914"/>
    </source>
</evidence>
<feature type="domain" description="Glycosyl hydrolase family 32 N-terminal" evidence="10">
    <location>
        <begin position="42"/>
        <end position="345"/>
    </location>
</feature>
<dbReference type="EC" id="3.2.1.26" evidence="3 8"/>
<dbReference type="CDD" id="cd18623">
    <property type="entry name" value="GH32_ScrB-like"/>
    <property type="match status" value="1"/>
</dbReference>
<dbReference type="InterPro" id="IPR006232">
    <property type="entry name" value="Suc6P_hydrolase"/>
</dbReference>
<dbReference type="GO" id="GO:0005975">
    <property type="term" value="P:carbohydrate metabolic process"/>
    <property type="evidence" value="ECO:0007669"/>
    <property type="project" value="InterPro"/>
</dbReference>
<comment type="catalytic activity">
    <reaction evidence="8">
        <text>Hydrolysis of terminal non-reducing beta-D-fructofuranoside residues in beta-D-fructofuranosides.</text>
        <dbReference type="EC" id="3.2.1.26"/>
    </reaction>
</comment>
<dbReference type="InterPro" id="IPR023296">
    <property type="entry name" value="Glyco_hydro_beta-prop_sf"/>
</dbReference>
<evidence type="ECO:0000256" key="3">
    <source>
        <dbReference type="ARBA" id="ARBA00012758"/>
    </source>
</evidence>
<feature type="domain" description="Glycosyl hydrolase family 32 C-terminal" evidence="11">
    <location>
        <begin position="365"/>
        <end position="479"/>
    </location>
</feature>
<comment type="pathway">
    <text evidence="1 9">Glycan biosynthesis; sucrose metabolism.</text>
</comment>
<evidence type="ECO:0000256" key="4">
    <source>
        <dbReference type="ARBA" id="ARBA00019623"/>
    </source>
</evidence>
<comment type="similarity">
    <text evidence="2 8">Belongs to the glycosyl hydrolase 32 family.</text>
</comment>
<evidence type="ECO:0000256" key="8">
    <source>
        <dbReference type="RuleBase" id="RU362110"/>
    </source>
</evidence>
<dbReference type="GO" id="GO:0005737">
    <property type="term" value="C:cytoplasm"/>
    <property type="evidence" value="ECO:0007669"/>
    <property type="project" value="UniProtKB-SubCell"/>
</dbReference>
<dbReference type="InterPro" id="IPR013189">
    <property type="entry name" value="Glyco_hydro_32_C"/>
</dbReference>
<keyword evidence="6 8" id="KW-0326">Glycosidase</keyword>
<accession>A0A2J9PKM0</accession>
<dbReference type="InterPro" id="IPR001362">
    <property type="entry name" value="Glyco_hydro_32"/>
</dbReference>
<dbReference type="Pfam" id="PF08244">
    <property type="entry name" value="Glyco_hydro_32C"/>
    <property type="match status" value="1"/>
</dbReference>
<proteinExistence type="inferred from homology"/>
<dbReference type="NCBIfam" id="TIGR01322">
    <property type="entry name" value="scrB_fam"/>
    <property type="match status" value="1"/>
</dbReference>
<dbReference type="SMART" id="SM00640">
    <property type="entry name" value="Glyco_32"/>
    <property type="match status" value="1"/>
</dbReference>
<reference evidence="13" key="1">
    <citation type="submission" date="2017-12" db="EMBL/GenBank/DDBJ databases">
        <title>FDA dAtabase for Regulatory Grade micrObial Sequences (FDA-ARGOS): Supporting development and validation of Infectious Disease Dx tests.</title>
        <authorList>
            <person name="Hoffmann M."/>
            <person name="Allard M."/>
            <person name="Evans P."/>
            <person name="Brown E."/>
            <person name="Tallon L."/>
            <person name="Sadzewicz L."/>
            <person name="Sengamalay N."/>
            <person name="Ott S."/>
            <person name="Godinez A."/>
            <person name="Nagaraj S."/>
            <person name="Vavikolanu K."/>
            <person name="Aluvathingal J."/>
            <person name="Nadendla S."/>
            <person name="Sichtig H."/>
        </authorList>
    </citation>
    <scope>NUCLEOTIDE SEQUENCE [LARGE SCALE GENOMIC DNA]</scope>
    <source>
        <strain evidence="13">FDAARGOS_249</strain>
    </source>
</reference>
<evidence type="ECO:0000256" key="9">
    <source>
        <dbReference type="RuleBase" id="RU365015"/>
    </source>
</evidence>